<dbReference type="PANTHER" id="PTHR43779:SF3">
    <property type="entry name" value="(3R)-3-[(CARBOXYMETHYL)AMINO]FATTY ACID OXYGENASE_DECARBOXYLASE"/>
    <property type="match status" value="1"/>
</dbReference>
<sequence>MIMELNTLHPRFGREITGFDVRSLDAESLHVIRVELARSGVLVFRDQVLDDDALERVSRQIGDGRLEEPARTWSHAPSTRFVSYLTGFQDASGKPIGVADNHTDYWHSDQEFRRDPATLASLYCLVPPTRGGATSFATTAVDRLALPADLVERIRPLWSTRRPAPTHDNVEHVEVSHPVLLTSPRGEGEYVYVSENTERFIGAPGEEAGEFAGADGADGADDLLKAELLRYCLSEQNIYAHEWRMGDFVVYDNAQVLHRREDFEGMRWLKGTKIFAPQDYFSVPAGEVVGVSAPA</sequence>
<feature type="domain" description="TauD/TfdA-like" evidence="7">
    <location>
        <begin position="7"/>
        <end position="272"/>
    </location>
</feature>
<dbReference type="InterPro" id="IPR051178">
    <property type="entry name" value="TfdA_dioxygenase"/>
</dbReference>
<evidence type="ECO:0000259" key="7">
    <source>
        <dbReference type="Pfam" id="PF02668"/>
    </source>
</evidence>
<comment type="cofactor">
    <cofactor evidence="1">
        <name>Fe(2+)</name>
        <dbReference type="ChEBI" id="CHEBI:29033"/>
    </cofactor>
</comment>
<keyword evidence="4" id="KW-0223">Dioxygenase</keyword>
<evidence type="ECO:0000313" key="8">
    <source>
        <dbReference type="EMBL" id="KOG86881.1"/>
    </source>
</evidence>
<evidence type="ECO:0000256" key="5">
    <source>
        <dbReference type="ARBA" id="ARBA00023002"/>
    </source>
</evidence>
<evidence type="ECO:0000256" key="2">
    <source>
        <dbReference type="ARBA" id="ARBA00005896"/>
    </source>
</evidence>
<evidence type="ECO:0000256" key="3">
    <source>
        <dbReference type="ARBA" id="ARBA00022723"/>
    </source>
</evidence>
<comment type="caution">
    <text evidence="8">The sequence shown here is derived from an EMBL/GenBank/DDBJ whole genome shotgun (WGS) entry which is preliminary data.</text>
</comment>
<dbReference type="InterPro" id="IPR003819">
    <property type="entry name" value="TauD/TfdA-like"/>
</dbReference>
<evidence type="ECO:0000256" key="6">
    <source>
        <dbReference type="ARBA" id="ARBA00023004"/>
    </source>
</evidence>
<dbReference type="SUPFAM" id="SSF51197">
    <property type="entry name" value="Clavaminate synthase-like"/>
    <property type="match status" value="1"/>
</dbReference>
<dbReference type="Pfam" id="PF02668">
    <property type="entry name" value="TauD"/>
    <property type="match status" value="1"/>
</dbReference>
<keyword evidence="6" id="KW-0408">Iron</keyword>
<gene>
    <name evidence="8" type="ORF">ADK38_28540</name>
</gene>
<keyword evidence="5" id="KW-0560">Oxidoreductase</keyword>
<evidence type="ECO:0000256" key="1">
    <source>
        <dbReference type="ARBA" id="ARBA00001954"/>
    </source>
</evidence>
<proteinExistence type="inferred from homology"/>
<protein>
    <recommendedName>
        <fullName evidence="7">TauD/TfdA-like domain-containing protein</fullName>
    </recommendedName>
</protein>
<keyword evidence="3" id="KW-0479">Metal-binding</keyword>
<keyword evidence="9" id="KW-1185">Reference proteome</keyword>
<accession>A0ABR5J0E5</accession>
<reference evidence="8 9" key="1">
    <citation type="submission" date="2015-07" db="EMBL/GenBank/DDBJ databases">
        <authorList>
            <person name="Ju K.-S."/>
            <person name="Doroghazi J.R."/>
            <person name="Metcalf W.W."/>
        </authorList>
    </citation>
    <scope>NUCLEOTIDE SEQUENCE [LARGE SCALE GENOMIC DNA]</scope>
    <source>
        <strain evidence="8 9">NRRL B-3589</strain>
    </source>
</reference>
<dbReference type="EMBL" id="LGUT01002565">
    <property type="protein sequence ID" value="KOG86881.1"/>
    <property type="molecule type" value="Genomic_DNA"/>
</dbReference>
<name>A0ABR5J0E5_9ACTN</name>
<dbReference type="InterPro" id="IPR042098">
    <property type="entry name" value="TauD-like_sf"/>
</dbReference>
<organism evidence="8 9">
    <name type="scientific">Streptomyces varsoviensis</name>
    <dbReference type="NCBI Taxonomy" id="67373"/>
    <lineage>
        <taxon>Bacteria</taxon>
        <taxon>Bacillati</taxon>
        <taxon>Actinomycetota</taxon>
        <taxon>Actinomycetes</taxon>
        <taxon>Kitasatosporales</taxon>
        <taxon>Streptomycetaceae</taxon>
        <taxon>Streptomyces</taxon>
    </lineage>
</organism>
<dbReference type="Gene3D" id="3.60.130.10">
    <property type="entry name" value="Clavaminate synthase-like"/>
    <property type="match status" value="1"/>
</dbReference>
<dbReference type="Proteomes" id="UP000037020">
    <property type="component" value="Unassembled WGS sequence"/>
</dbReference>
<evidence type="ECO:0000256" key="4">
    <source>
        <dbReference type="ARBA" id="ARBA00022964"/>
    </source>
</evidence>
<dbReference type="PANTHER" id="PTHR43779">
    <property type="entry name" value="DIOXYGENASE RV0097-RELATED"/>
    <property type="match status" value="1"/>
</dbReference>
<evidence type="ECO:0000313" key="9">
    <source>
        <dbReference type="Proteomes" id="UP000037020"/>
    </source>
</evidence>
<comment type="similarity">
    <text evidence="2">Belongs to the TfdA dioxygenase family.</text>
</comment>